<dbReference type="Pfam" id="PF12706">
    <property type="entry name" value="Lactamase_B_2"/>
    <property type="match status" value="1"/>
</dbReference>
<dbReference type="STRING" id="502025.Hoch_4229"/>
<dbReference type="EMBL" id="CP001804">
    <property type="protein sequence ID" value="ACY16726.1"/>
    <property type="molecule type" value="Genomic_DNA"/>
</dbReference>
<dbReference type="InterPro" id="IPR001279">
    <property type="entry name" value="Metallo-B-lactamas"/>
</dbReference>
<dbReference type="RefSeq" id="WP_012829324.1">
    <property type="nucleotide sequence ID" value="NC_013440.1"/>
</dbReference>
<dbReference type="PANTHER" id="PTHR42663:SF4">
    <property type="entry name" value="SLL1036 PROTEIN"/>
    <property type="match status" value="1"/>
</dbReference>
<dbReference type="SMART" id="SM00849">
    <property type="entry name" value="Lactamase_B"/>
    <property type="match status" value="1"/>
</dbReference>
<dbReference type="HOGENOM" id="CLU_031317_1_0_7"/>
<protein>
    <submittedName>
        <fullName evidence="2">Beta-lactamase domain protein</fullName>
    </submittedName>
</protein>
<dbReference type="KEGG" id="hoh:Hoch_4229"/>
<accession>D0LL06</accession>
<feature type="domain" description="Metallo-beta-lactamase" evidence="1">
    <location>
        <begin position="25"/>
        <end position="204"/>
    </location>
</feature>
<keyword evidence="3" id="KW-1185">Reference proteome</keyword>
<sequence length="309" mass="34336">MKVRFWGVRGSFPVPGQETNRYGGNTSCVEVRPRRAEPIIIDAGTGLRRLGKQLMQGAFGDGSGTAHLLISHTHWDHIQGLPFFSPLYKRGNTLHLFARQRDDTHLRAVFESQTEEPYFPVPMASLKADIRFHELIEGQSFDIGKARISCTRLNHPWIAIAYRIDADGASVVYASDTAPFRDILLEHEFIAKPPVVGGPLSPADASKLASMREALVGLCQGADVLIYDTQFTQAEYRSRPHWGHSTPDDALEIAFAAKVKTLVLYHHAPERTDDEQDAILRECRVKLAGAPFDVMAAYEGLELSIGEDD</sequence>
<evidence type="ECO:0000259" key="1">
    <source>
        <dbReference type="SMART" id="SM00849"/>
    </source>
</evidence>
<dbReference type="InterPro" id="IPR036866">
    <property type="entry name" value="RibonucZ/Hydroxyglut_hydro"/>
</dbReference>
<proteinExistence type="predicted"/>
<dbReference type="OrthoDB" id="9803916at2"/>
<dbReference type="CDD" id="cd07715">
    <property type="entry name" value="TaR3-like_MBL-fold"/>
    <property type="match status" value="1"/>
</dbReference>
<dbReference type="PANTHER" id="PTHR42663">
    <property type="entry name" value="HYDROLASE C777.06C-RELATED-RELATED"/>
    <property type="match status" value="1"/>
</dbReference>
<evidence type="ECO:0000313" key="3">
    <source>
        <dbReference type="Proteomes" id="UP000001880"/>
    </source>
</evidence>
<name>D0LL06_HALO1</name>
<dbReference type="Gene3D" id="3.60.15.10">
    <property type="entry name" value="Ribonuclease Z/Hydroxyacylglutathione hydrolase-like"/>
    <property type="match status" value="1"/>
</dbReference>
<organism evidence="2 3">
    <name type="scientific">Haliangium ochraceum (strain DSM 14365 / JCM 11303 / SMP-2)</name>
    <dbReference type="NCBI Taxonomy" id="502025"/>
    <lineage>
        <taxon>Bacteria</taxon>
        <taxon>Pseudomonadati</taxon>
        <taxon>Myxococcota</taxon>
        <taxon>Polyangia</taxon>
        <taxon>Haliangiales</taxon>
        <taxon>Kofleriaceae</taxon>
        <taxon>Haliangium</taxon>
    </lineage>
</organism>
<gene>
    <name evidence="2" type="ordered locus">Hoch_4229</name>
</gene>
<dbReference type="SUPFAM" id="SSF56281">
    <property type="entry name" value="Metallo-hydrolase/oxidoreductase"/>
    <property type="match status" value="1"/>
</dbReference>
<dbReference type="AlphaFoldDB" id="D0LL06"/>
<evidence type="ECO:0000313" key="2">
    <source>
        <dbReference type="EMBL" id="ACY16726.1"/>
    </source>
</evidence>
<reference evidence="2 3" key="1">
    <citation type="journal article" date="2010" name="Stand. Genomic Sci.">
        <title>Complete genome sequence of Haliangium ochraceum type strain (SMP-2).</title>
        <authorList>
            <consortium name="US DOE Joint Genome Institute (JGI-PGF)"/>
            <person name="Ivanova N."/>
            <person name="Daum C."/>
            <person name="Lang E."/>
            <person name="Abt B."/>
            <person name="Kopitz M."/>
            <person name="Saunders E."/>
            <person name="Lapidus A."/>
            <person name="Lucas S."/>
            <person name="Glavina Del Rio T."/>
            <person name="Nolan M."/>
            <person name="Tice H."/>
            <person name="Copeland A."/>
            <person name="Cheng J.F."/>
            <person name="Chen F."/>
            <person name="Bruce D."/>
            <person name="Goodwin L."/>
            <person name="Pitluck S."/>
            <person name="Mavromatis K."/>
            <person name="Pati A."/>
            <person name="Mikhailova N."/>
            <person name="Chen A."/>
            <person name="Palaniappan K."/>
            <person name="Land M."/>
            <person name="Hauser L."/>
            <person name="Chang Y.J."/>
            <person name="Jeffries C.D."/>
            <person name="Detter J.C."/>
            <person name="Brettin T."/>
            <person name="Rohde M."/>
            <person name="Goker M."/>
            <person name="Bristow J."/>
            <person name="Markowitz V."/>
            <person name="Eisen J.A."/>
            <person name="Hugenholtz P."/>
            <person name="Kyrpides N.C."/>
            <person name="Klenk H.P."/>
        </authorList>
    </citation>
    <scope>NUCLEOTIDE SEQUENCE [LARGE SCALE GENOMIC DNA]</scope>
    <source>
        <strain evidence="3">DSM 14365 / CIP 107738 / JCM 11303 / AJ 13395 / SMP-2</strain>
    </source>
</reference>
<dbReference type="eggNOG" id="COG1235">
    <property type="taxonomic scope" value="Bacteria"/>
</dbReference>
<dbReference type="Proteomes" id="UP000001880">
    <property type="component" value="Chromosome"/>
</dbReference>